<dbReference type="InterPro" id="IPR016188">
    <property type="entry name" value="PurM-like_N"/>
</dbReference>
<dbReference type="RefSeq" id="WP_109764605.1">
    <property type="nucleotide sequence ID" value="NZ_QGGU01000011.1"/>
</dbReference>
<comment type="caution">
    <text evidence="5">The sequence shown here is derived from an EMBL/GenBank/DDBJ whole genome shotgun (WGS) entry which is preliminary data.</text>
</comment>
<reference evidence="5 6" key="1">
    <citation type="submission" date="2018-05" db="EMBL/GenBank/DDBJ databases">
        <title>Genomic Encyclopedia of Type Strains, Phase IV (KMG-IV): sequencing the most valuable type-strain genomes for metagenomic binning, comparative biology and taxonomic classification.</title>
        <authorList>
            <person name="Goeker M."/>
        </authorList>
    </citation>
    <scope>NUCLEOTIDE SEQUENCE [LARGE SCALE GENOMIC DNA]</scope>
    <source>
        <strain evidence="5 6">DSM 25350</strain>
    </source>
</reference>
<feature type="binding site" evidence="2">
    <location>
        <position position="47"/>
    </location>
    <ligand>
        <name>Mg(2+)</name>
        <dbReference type="ChEBI" id="CHEBI:18420"/>
        <label>2</label>
    </ligand>
</feature>
<dbReference type="PANTHER" id="PTHR30270:SF0">
    <property type="entry name" value="THIAMINE-MONOPHOSPHATE KINASE"/>
    <property type="match status" value="1"/>
</dbReference>
<dbReference type="Gene3D" id="3.30.1330.10">
    <property type="entry name" value="PurM-like, N-terminal domain"/>
    <property type="match status" value="1"/>
</dbReference>
<dbReference type="SUPFAM" id="SSF55326">
    <property type="entry name" value="PurM N-terminal domain-like"/>
    <property type="match status" value="1"/>
</dbReference>
<keyword evidence="2" id="KW-0460">Magnesium</keyword>
<keyword evidence="6" id="KW-1185">Reference proteome</keyword>
<dbReference type="Pfam" id="PF00586">
    <property type="entry name" value="AIRS"/>
    <property type="match status" value="1"/>
</dbReference>
<keyword evidence="2" id="KW-0808">Transferase</keyword>
<dbReference type="GO" id="GO:0005524">
    <property type="term" value="F:ATP binding"/>
    <property type="evidence" value="ECO:0007669"/>
    <property type="project" value="UniProtKB-UniRule"/>
</dbReference>
<dbReference type="GO" id="GO:0009229">
    <property type="term" value="P:thiamine diphosphate biosynthetic process"/>
    <property type="evidence" value="ECO:0007669"/>
    <property type="project" value="UniProtKB-UniRule"/>
</dbReference>
<keyword evidence="2" id="KW-0067">ATP-binding</keyword>
<evidence type="ECO:0000313" key="5">
    <source>
        <dbReference type="EMBL" id="PWK47354.1"/>
    </source>
</evidence>
<dbReference type="NCBIfam" id="TIGR01379">
    <property type="entry name" value="thiL"/>
    <property type="match status" value="1"/>
</dbReference>
<evidence type="ECO:0000259" key="3">
    <source>
        <dbReference type="Pfam" id="PF00586"/>
    </source>
</evidence>
<feature type="binding site" evidence="2">
    <location>
        <position position="262"/>
    </location>
    <ligand>
        <name>substrate</name>
    </ligand>
</feature>
<dbReference type="CDD" id="cd02194">
    <property type="entry name" value="ThiL"/>
    <property type="match status" value="1"/>
</dbReference>
<dbReference type="SUPFAM" id="SSF56042">
    <property type="entry name" value="PurM C-terminal domain-like"/>
    <property type="match status" value="1"/>
</dbReference>
<dbReference type="AlphaFoldDB" id="A0A316FER1"/>
<protein>
    <recommendedName>
        <fullName evidence="2">Thiamine-monophosphate kinase</fullName>
        <shortName evidence="2">TMP kinase</shortName>
        <shortName evidence="2">Thiamine-phosphate kinase</shortName>
        <ecNumber evidence="2">2.7.4.16</ecNumber>
    </recommendedName>
</protein>
<feature type="binding site" evidence="2">
    <location>
        <begin position="121"/>
        <end position="122"/>
    </location>
    <ligand>
        <name>ATP</name>
        <dbReference type="ChEBI" id="CHEBI:30616"/>
    </ligand>
</feature>
<feature type="binding site" evidence="2">
    <location>
        <position position="75"/>
    </location>
    <ligand>
        <name>Mg(2+)</name>
        <dbReference type="ChEBI" id="CHEBI:18420"/>
        <label>2</label>
    </ligand>
</feature>
<evidence type="ECO:0000259" key="4">
    <source>
        <dbReference type="Pfam" id="PF02769"/>
    </source>
</evidence>
<dbReference type="PANTHER" id="PTHR30270">
    <property type="entry name" value="THIAMINE-MONOPHOSPHATE KINASE"/>
    <property type="match status" value="1"/>
</dbReference>
<dbReference type="InterPro" id="IPR010918">
    <property type="entry name" value="PurM-like_C_dom"/>
</dbReference>
<evidence type="ECO:0000313" key="6">
    <source>
        <dbReference type="Proteomes" id="UP000245790"/>
    </source>
</evidence>
<comment type="miscellaneous">
    <text evidence="2">Reaction mechanism of ThiL seems to utilize a direct, inline transfer of the gamma-phosphate of ATP to TMP rather than a phosphorylated enzyme intermediate.</text>
</comment>
<feature type="domain" description="PurM-like N-terminal" evidence="3">
    <location>
        <begin position="28"/>
        <end position="138"/>
    </location>
</feature>
<dbReference type="UniPathway" id="UPA00060">
    <property type="reaction ID" value="UER00142"/>
</dbReference>
<proteinExistence type="inferred from homology"/>
<evidence type="ECO:0000256" key="1">
    <source>
        <dbReference type="ARBA" id="ARBA00022977"/>
    </source>
</evidence>
<comment type="caution">
    <text evidence="2">Lacks conserved residue(s) required for the propagation of feature annotation.</text>
</comment>
<feature type="binding site" evidence="2">
    <location>
        <position position="317"/>
    </location>
    <ligand>
        <name>substrate</name>
    </ligand>
</feature>
<gene>
    <name evidence="2" type="primary">thiL</name>
    <name evidence="5" type="ORF">C8D97_11199</name>
</gene>
<dbReference type="PIRSF" id="PIRSF005303">
    <property type="entry name" value="Thiam_monoph_kin"/>
    <property type="match status" value="1"/>
</dbReference>
<sequence length="323" mass="34366">MSFSEFNLIERFFVREMPARKDVALGIGDDCAILNVPEGQSLAVSMDTLVEGVHFLPNTSASDVAAKAMAVNLSDLAAAGAEPAWVTLSLSIPKVDMAWLQDFSDTFHDLLSHYGLQVVGGDTTRGPLSITLQVHGFVPESVALTRSGAEAGDLVCVTGPLGDASIGLQVAQQKLKAEGDIKQYLLDRYNRPKARVAAGIALRSRASAAIDISDGLLADLGHICSRSSVGAVINTEKLPISEAARKVTNEQSAMEHALSGGDDYELCFTVAEDDFRKVQSALESVGVACYEIGRITGKNGVRVIKDGETLENKKAGFDHFVVD</sequence>
<dbReference type="Pfam" id="PF02769">
    <property type="entry name" value="AIRS_C"/>
    <property type="match status" value="1"/>
</dbReference>
<feature type="domain" description="PurM-like C-terminal" evidence="4">
    <location>
        <begin position="150"/>
        <end position="304"/>
    </location>
</feature>
<organism evidence="5 6">
    <name type="scientific">Pleionea mediterranea</name>
    <dbReference type="NCBI Taxonomy" id="523701"/>
    <lineage>
        <taxon>Bacteria</taxon>
        <taxon>Pseudomonadati</taxon>
        <taxon>Pseudomonadota</taxon>
        <taxon>Gammaproteobacteria</taxon>
        <taxon>Oceanospirillales</taxon>
        <taxon>Pleioneaceae</taxon>
        <taxon>Pleionea</taxon>
    </lineage>
</organism>
<comment type="pathway">
    <text evidence="2">Cofactor biosynthesis; thiamine diphosphate biosynthesis; thiamine diphosphate from thiamine phosphate: step 1/1.</text>
</comment>
<feature type="binding site" evidence="2">
    <location>
        <position position="211"/>
    </location>
    <ligand>
        <name>Mg(2+)</name>
        <dbReference type="ChEBI" id="CHEBI:18420"/>
        <label>3</label>
    </ligand>
</feature>
<evidence type="ECO:0000256" key="2">
    <source>
        <dbReference type="HAMAP-Rule" id="MF_02128"/>
    </source>
</evidence>
<feature type="binding site" evidence="2">
    <location>
        <position position="30"/>
    </location>
    <ligand>
        <name>Mg(2+)</name>
        <dbReference type="ChEBI" id="CHEBI:18420"/>
        <label>3</label>
    </ligand>
</feature>
<dbReference type="GO" id="GO:0000287">
    <property type="term" value="F:magnesium ion binding"/>
    <property type="evidence" value="ECO:0007669"/>
    <property type="project" value="UniProtKB-UniRule"/>
</dbReference>
<feature type="binding site" evidence="2">
    <location>
        <position position="54"/>
    </location>
    <ligand>
        <name>substrate</name>
    </ligand>
</feature>
<feature type="binding site" evidence="2">
    <location>
        <position position="75"/>
    </location>
    <ligand>
        <name>Mg(2+)</name>
        <dbReference type="ChEBI" id="CHEBI:18420"/>
        <label>4</label>
    </ligand>
</feature>
<keyword evidence="2" id="KW-0479">Metal-binding</keyword>
<dbReference type="OrthoDB" id="9802811at2"/>
<dbReference type="HAMAP" id="MF_02128">
    <property type="entry name" value="TMP_kinase"/>
    <property type="match status" value="1"/>
</dbReference>
<dbReference type="InterPro" id="IPR036676">
    <property type="entry name" value="PurM-like_C_sf"/>
</dbReference>
<feature type="binding site" evidence="2">
    <location>
        <position position="213"/>
    </location>
    <ligand>
        <name>ATP</name>
        <dbReference type="ChEBI" id="CHEBI:30616"/>
    </ligand>
</feature>
<dbReference type="InterPro" id="IPR036921">
    <property type="entry name" value="PurM-like_N_sf"/>
</dbReference>
<feature type="binding site" evidence="2">
    <location>
        <position position="122"/>
    </location>
    <ligand>
        <name>Mg(2+)</name>
        <dbReference type="ChEBI" id="CHEBI:18420"/>
        <label>1</label>
    </ligand>
</feature>
<accession>A0A316FER1</accession>
<dbReference type="Gene3D" id="3.90.650.10">
    <property type="entry name" value="PurM-like C-terminal domain"/>
    <property type="match status" value="1"/>
</dbReference>
<feature type="binding site" evidence="2">
    <location>
        <position position="45"/>
    </location>
    <ligand>
        <name>Mg(2+)</name>
        <dbReference type="ChEBI" id="CHEBI:18420"/>
        <label>4</label>
    </ligand>
</feature>
<dbReference type="GO" id="GO:0009030">
    <property type="term" value="F:thiamine-phosphate kinase activity"/>
    <property type="evidence" value="ECO:0007669"/>
    <property type="project" value="UniProtKB-UniRule"/>
</dbReference>
<comment type="catalytic activity">
    <reaction evidence="2">
        <text>thiamine phosphate + ATP = thiamine diphosphate + ADP</text>
        <dbReference type="Rhea" id="RHEA:15913"/>
        <dbReference type="ChEBI" id="CHEBI:30616"/>
        <dbReference type="ChEBI" id="CHEBI:37575"/>
        <dbReference type="ChEBI" id="CHEBI:58937"/>
        <dbReference type="ChEBI" id="CHEBI:456216"/>
        <dbReference type="EC" id="2.7.4.16"/>
    </reaction>
</comment>
<feature type="binding site" evidence="2">
    <location>
        <position position="214"/>
    </location>
    <ligand>
        <name>Mg(2+)</name>
        <dbReference type="ChEBI" id="CHEBI:18420"/>
        <label>5</label>
    </ligand>
</feature>
<dbReference type="EC" id="2.7.4.16" evidence="2"/>
<keyword evidence="1 2" id="KW-0784">Thiamine biosynthesis</keyword>
<dbReference type="Proteomes" id="UP000245790">
    <property type="component" value="Unassembled WGS sequence"/>
</dbReference>
<feature type="binding site" evidence="2">
    <location>
        <position position="146"/>
    </location>
    <ligand>
        <name>ATP</name>
        <dbReference type="ChEBI" id="CHEBI:30616"/>
    </ligand>
</feature>
<dbReference type="EMBL" id="QGGU01000011">
    <property type="protein sequence ID" value="PWK47354.1"/>
    <property type="molecule type" value="Genomic_DNA"/>
</dbReference>
<dbReference type="GO" id="GO:0009228">
    <property type="term" value="P:thiamine biosynthetic process"/>
    <property type="evidence" value="ECO:0007669"/>
    <property type="project" value="UniProtKB-KW"/>
</dbReference>
<feature type="binding site" evidence="2">
    <location>
        <position position="30"/>
    </location>
    <ligand>
        <name>Mg(2+)</name>
        <dbReference type="ChEBI" id="CHEBI:18420"/>
        <label>4</label>
    </ligand>
</feature>
<dbReference type="InterPro" id="IPR006283">
    <property type="entry name" value="ThiL-like"/>
</dbReference>
<keyword evidence="2" id="KW-0547">Nucleotide-binding</keyword>
<comment type="function">
    <text evidence="2">Catalyzes the ATP-dependent phosphorylation of thiamine-monophosphate (TMP) to form thiamine-pyrophosphate (TPP), the active form of vitamin B1.</text>
</comment>
<name>A0A316FER1_9GAMM</name>
<feature type="binding site" evidence="2">
    <location>
        <position position="75"/>
    </location>
    <ligand>
        <name>Mg(2+)</name>
        <dbReference type="ChEBI" id="CHEBI:18420"/>
        <label>3</label>
    </ligand>
</feature>
<feature type="binding site" evidence="2">
    <location>
        <position position="47"/>
    </location>
    <ligand>
        <name>Mg(2+)</name>
        <dbReference type="ChEBI" id="CHEBI:18420"/>
        <label>1</label>
    </ligand>
</feature>
<comment type="similarity">
    <text evidence="2">Belongs to the thiamine-monophosphate kinase family.</text>
</comment>
<keyword evidence="2 5" id="KW-0418">Kinase</keyword>